<evidence type="ECO:0000313" key="11">
    <source>
        <dbReference type="Proteomes" id="UP000326924"/>
    </source>
</evidence>
<dbReference type="PANTHER" id="PTHR42104:SF1">
    <property type="entry name" value="EXTRACELLULAR GUANYL-SPECIFIC RIBONUCLEASE RNTA (AFU_ORTHOLOGUE AFUA_4G03230)"/>
    <property type="match status" value="1"/>
</dbReference>
<evidence type="ECO:0000256" key="9">
    <source>
        <dbReference type="SAM" id="SignalP"/>
    </source>
</evidence>
<evidence type="ECO:0000256" key="1">
    <source>
        <dbReference type="ARBA" id="ARBA00009006"/>
    </source>
</evidence>
<dbReference type="InParanoid" id="A0A5J5EEY8"/>
<protein>
    <recommendedName>
        <fullName evidence="2">ribonuclease T1</fullName>
        <ecNumber evidence="2">4.6.1.24</ecNumber>
    </recommendedName>
</protein>
<dbReference type="GO" id="GO:0003723">
    <property type="term" value="F:RNA binding"/>
    <property type="evidence" value="ECO:0007669"/>
    <property type="project" value="InterPro"/>
</dbReference>
<dbReference type="InterPro" id="IPR016191">
    <property type="entry name" value="Ribonuclease/ribotoxin"/>
</dbReference>
<comment type="similarity">
    <text evidence="1">Belongs to the ribonuclease N1/T1 family.</text>
</comment>
<keyword evidence="4" id="KW-0255">Endonuclease</keyword>
<keyword evidence="6" id="KW-1015">Disulfide bond</keyword>
<dbReference type="SUPFAM" id="SSF53933">
    <property type="entry name" value="Microbial ribonucleases"/>
    <property type="match status" value="1"/>
</dbReference>
<dbReference type="PANTHER" id="PTHR42104">
    <property type="entry name" value="EXTRACELLULAR GUANYL-SPECIFIC RIBONUCLEASE RNTA (AFU_ORTHOLOGUE AFUA_4G03230)"/>
    <property type="match status" value="1"/>
</dbReference>
<feature type="signal peptide" evidence="9">
    <location>
        <begin position="1"/>
        <end position="20"/>
    </location>
</feature>
<evidence type="ECO:0000256" key="7">
    <source>
        <dbReference type="ARBA" id="ARBA00023239"/>
    </source>
</evidence>
<keyword evidence="11" id="KW-1185">Reference proteome</keyword>
<dbReference type="GO" id="GO:0046589">
    <property type="term" value="F:ribonuclease T1 activity"/>
    <property type="evidence" value="ECO:0007669"/>
    <property type="project" value="UniProtKB-EC"/>
</dbReference>
<keyword evidence="3" id="KW-0540">Nuclease</keyword>
<organism evidence="10 11">
    <name type="scientific">Sphaerosporella brunnea</name>
    <dbReference type="NCBI Taxonomy" id="1250544"/>
    <lineage>
        <taxon>Eukaryota</taxon>
        <taxon>Fungi</taxon>
        <taxon>Dikarya</taxon>
        <taxon>Ascomycota</taxon>
        <taxon>Pezizomycotina</taxon>
        <taxon>Pezizomycetes</taxon>
        <taxon>Pezizales</taxon>
        <taxon>Pyronemataceae</taxon>
        <taxon>Sphaerosporella</taxon>
    </lineage>
</organism>
<evidence type="ECO:0000256" key="6">
    <source>
        <dbReference type="ARBA" id="ARBA00023157"/>
    </source>
</evidence>
<reference evidence="10 11" key="1">
    <citation type="submission" date="2019-09" db="EMBL/GenBank/DDBJ databases">
        <title>Draft genome of the ectomycorrhizal ascomycete Sphaerosporella brunnea.</title>
        <authorList>
            <consortium name="DOE Joint Genome Institute"/>
            <person name="Benucci G.M."/>
            <person name="Marozzi G."/>
            <person name="Antonielli L."/>
            <person name="Sanchez S."/>
            <person name="Marco P."/>
            <person name="Wang X."/>
            <person name="Falini L.B."/>
            <person name="Barry K."/>
            <person name="Haridas S."/>
            <person name="Lipzen A."/>
            <person name="Labutti K."/>
            <person name="Grigoriev I.V."/>
            <person name="Murat C."/>
            <person name="Martin F."/>
            <person name="Albertini E."/>
            <person name="Donnini D."/>
            <person name="Bonito G."/>
        </authorList>
    </citation>
    <scope>NUCLEOTIDE SEQUENCE [LARGE SCALE GENOMIC DNA]</scope>
    <source>
        <strain evidence="10 11">Sb_GMNB300</strain>
    </source>
</reference>
<dbReference type="AlphaFoldDB" id="A0A5J5EEY8"/>
<evidence type="ECO:0000256" key="5">
    <source>
        <dbReference type="ARBA" id="ARBA00022801"/>
    </source>
</evidence>
<keyword evidence="9" id="KW-0732">Signal</keyword>
<dbReference type="InterPro" id="IPR000026">
    <property type="entry name" value="N1-like"/>
</dbReference>
<dbReference type="EMBL" id="VXIS01000358">
    <property type="protein sequence ID" value="KAA8894192.1"/>
    <property type="molecule type" value="Genomic_DNA"/>
</dbReference>
<dbReference type="Pfam" id="PF00545">
    <property type="entry name" value="Ribonuclease"/>
    <property type="match status" value="1"/>
</dbReference>
<dbReference type="Proteomes" id="UP000326924">
    <property type="component" value="Unassembled WGS sequence"/>
</dbReference>
<dbReference type="Gene3D" id="3.10.450.30">
    <property type="entry name" value="Microbial ribonucleases"/>
    <property type="match status" value="1"/>
</dbReference>
<comment type="catalytic activity">
    <reaction evidence="8">
        <text>[RNA] containing guanosine + H2O = an [RNA fragment]-3'-guanosine-3'-phosphate + a 5'-hydroxy-ribonucleotide-3'-[RNA fragment].</text>
        <dbReference type="EC" id="4.6.1.24"/>
    </reaction>
</comment>
<accession>A0A5J5EEY8</accession>
<dbReference type="EC" id="4.6.1.24" evidence="2"/>
<keyword evidence="7" id="KW-0456">Lyase</keyword>
<sequence>MYRTLLAAASLLFAAAAASAASVTGVTGADCNGYAFAASAVQAASNAAIAHIADGTTASDYPHQYNNYEGFTFNAGCNPPYYEFPVFKSQVYTGGSPGADRVVVGSVAAAAGTGVFCDVITHHGASGNAFLLCDNV</sequence>
<evidence type="ECO:0000256" key="3">
    <source>
        <dbReference type="ARBA" id="ARBA00022722"/>
    </source>
</evidence>
<evidence type="ECO:0000256" key="8">
    <source>
        <dbReference type="ARBA" id="ARBA00034015"/>
    </source>
</evidence>
<dbReference type="OrthoDB" id="5425539at2759"/>
<evidence type="ECO:0000256" key="2">
    <source>
        <dbReference type="ARBA" id="ARBA00012549"/>
    </source>
</evidence>
<gene>
    <name evidence="10" type="ORF">FN846DRAFT_436089</name>
</gene>
<name>A0A5J5EEY8_9PEZI</name>
<dbReference type="GO" id="GO:0016787">
    <property type="term" value="F:hydrolase activity"/>
    <property type="evidence" value="ECO:0007669"/>
    <property type="project" value="UniProtKB-KW"/>
</dbReference>
<keyword evidence="5" id="KW-0378">Hydrolase</keyword>
<evidence type="ECO:0000256" key="4">
    <source>
        <dbReference type="ARBA" id="ARBA00022759"/>
    </source>
</evidence>
<evidence type="ECO:0000313" key="10">
    <source>
        <dbReference type="EMBL" id="KAA8894192.1"/>
    </source>
</evidence>
<feature type="chain" id="PRO_5023871333" description="ribonuclease T1" evidence="9">
    <location>
        <begin position="21"/>
        <end position="136"/>
    </location>
</feature>
<proteinExistence type="inferred from homology"/>
<comment type="caution">
    <text evidence="10">The sequence shown here is derived from an EMBL/GenBank/DDBJ whole genome shotgun (WGS) entry which is preliminary data.</text>
</comment>